<reference evidence="4 5" key="1">
    <citation type="submission" date="2013-03" db="EMBL/GenBank/DDBJ databases">
        <title>Assembly of a new bacterial strain Brevibacillus borstelensis AK1.</title>
        <authorList>
            <person name="Rajan I."/>
            <person name="PoliReddy D."/>
            <person name="Sugumar T."/>
            <person name="Rathinam K."/>
            <person name="Alqarawi S."/>
            <person name="Khalil A.B."/>
            <person name="Sivakumar N."/>
        </authorList>
    </citation>
    <scope>NUCLEOTIDE SEQUENCE [LARGE SCALE GENOMIC DNA]</scope>
    <source>
        <strain evidence="4 5">AK1</strain>
    </source>
</reference>
<dbReference type="InterPro" id="IPR032599">
    <property type="entry name" value="YcdB/YcdC_rep_domain"/>
</dbReference>
<keyword evidence="2" id="KW-0812">Transmembrane</keyword>
<evidence type="ECO:0000259" key="3">
    <source>
        <dbReference type="Pfam" id="PF16244"/>
    </source>
</evidence>
<feature type="region of interest" description="Disordered" evidence="1">
    <location>
        <begin position="98"/>
        <end position="169"/>
    </location>
</feature>
<comment type="caution">
    <text evidence="4">The sequence shown here is derived from an EMBL/GenBank/DDBJ whole genome shotgun (WGS) entry which is preliminary data.</text>
</comment>
<dbReference type="EMBL" id="APBN01000007">
    <property type="protein sequence ID" value="EMT51632.1"/>
    <property type="molecule type" value="Genomic_DNA"/>
</dbReference>
<evidence type="ECO:0000256" key="2">
    <source>
        <dbReference type="SAM" id="Phobius"/>
    </source>
</evidence>
<feature type="compositionally biased region" description="Basic and acidic residues" evidence="1">
    <location>
        <begin position="104"/>
        <end position="123"/>
    </location>
</feature>
<feature type="transmembrane region" description="Helical" evidence="2">
    <location>
        <begin position="50"/>
        <end position="73"/>
    </location>
</feature>
<organism evidence="4 5">
    <name type="scientific">Brevibacillus borstelensis AK1</name>
    <dbReference type="NCBI Taxonomy" id="1300222"/>
    <lineage>
        <taxon>Bacteria</taxon>
        <taxon>Bacillati</taxon>
        <taxon>Bacillota</taxon>
        <taxon>Bacilli</taxon>
        <taxon>Bacillales</taxon>
        <taxon>Paenibacillaceae</taxon>
        <taxon>Brevibacillus</taxon>
    </lineage>
</organism>
<dbReference type="Proteomes" id="UP000012081">
    <property type="component" value="Unassembled WGS sequence"/>
</dbReference>
<accession>M8DE26</accession>
<dbReference type="AlphaFoldDB" id="M8DE26"/>
<dbReference type="STRING" id="1300222.I532_16948"/>
<evidence type="ECO:0000313" key="5">
    <source>
        <dbReference type="Proteomes" id="UP000012081"/>
    </source>
</evidence>
<keyword evidence="5" id="KW-1185">Reference proteome</keyword>
<keyword evidence="2" id="KW-1133">Transmembrane helix</keyword>
<dbReference type="Pfam" id="PF16244">
    <property type="entry name" value="DUF4901"/>
    <property type="match status" value="1"/>
</dbReference>
<keyword evidence="2" id="KW-0472">Membrane</keyword>
<evidence type="ECO:0000313" key="4">
    <source>
        <dbReference type="EMBL" id="EMT51632.1"/>
    </source>
</evidence>
<dbReference type="OrthoDB" id="2476185at2"/>
<gene>
    <name evidence="4" type="ORF">I532_16948</name>
</gene>
<evidence type="ECO:0000256" key="1">
    <source>
        <dbReference type="SAM" id="MobiDB-lite"/>
    </source>
</evidence>
<dbReference type="PATRIC" id="fig|1300222.3.peg.3552"/>
<sequence length="530" mass="57912">MHWENNDSLHQQLRELNSRVPAPRIESKEQLQTMLAEKARRMDQAKGSEAYAVFALKAASFLFVAALGAVLAIPSAEQIPMATPHSSVHDKQGPEFSVAAPKKQQADQKHSQTETKEPDDASRKTANPQPPQSRRPSIAPLGNSSVNAPPATAPSLPDSPGDSTDSAVTDNHPAAAYLQQMIGRESRHYRLIEALSDPAKRQYVFTRMVNGVPFLDDCFVVTLDNSNQGQKLQSSSNRKWTDERVFPDPAKAIPREKAEQLIADKLKLFYAGQTGEQSPAGASAMVYDPGLMGYVHALDGQPAGSGQEHSRLLGKRMEIVPAEKPLIARTAEEAAAVLETDFGIAVGGKPQRLNDGINHVKEYRWAVGNDSAVTVVTKESSGEIVEIEYVNHHPVGDTKTTAEKAAEIAASFLETYLDSDTKMLQIAKVEKEPSFTRITFTGIYRELPIWDDTYSVDVDPSSGKVIGFKGDFSRKNRERRADASLQSAGEAAREFVSKHPASLVYVWPKGTPAPSLVYLPLNPRILPTGQ</sequence>
<proteinExistence type="predicted"/>
<protein>
    <recommendedName>
        <fullName evidence="3">YcdB/YcdC repeated domain-containing protein</fullName>
    </recommendedName>
</protein>
<feature type="domain" description="YcdB/YcdC repeated" evidence="3">
    <location>
        <begin position="359"/>
        <end position="470"/>
    </location>
</feature>
<name>M8DE26_9BACL</name>
<dbReference type="RefSeq" id="WP_003389679.1">
    <property type="nucleotide sequence ID" value="NZ_APBN01000007.1"/>
</dbReference>